<dbReference type="STRING" id="563176.SAMN04488090_0346"/>
<dbReference type="InterPro" id="IPR013249">
    <property type="entry name" value="RNA_pol_sigma70_r4_t2"/>
</dbReference>
<keyword evidence="7" id="KW-1185">Reference proteome</keyword>
<keyword evidence="4" id="KW-0804">Transcription</keyword>
<name>A0A1G9I6L1_9BACT</name>
<dbReference type="SMART" id="SM00421">
    <property type="entry name" value="HTH_LUXR"/>
    <property type="match status" value="1"/>
</dbReference>
<dbReference type="OrthoDB" id="9150024at2"/>
<dbReference type="GO" id="GO:0016987">
    <property type="term" value="F:sigma factor activity"/>
    <property type="evidence" value="ECO:0007669"/>
    <property type="project" value="UniProtKB-KW"/>
</dbReference>
<dbReference type="InterPro" id="IPR000792">
    <property type="entry name" value="Tscrpt_reg_LuxR_C"/>
</dbReference>
<protein>
    <submittedName>
        <fullName evidence="6">RNA polymerase sigma-70 factor, ECF subfamily</fullName>
    </submittedName>
</protein>
<sequence>MINERQSDEQLWNALREGDQDAFSALYQRFYATLYSYGYKVADNVTLVEDAIQDLFVDLWRMRRSVSGAESVKFYLFRSLRRKIHVLSKKEDGWHFVDTETHAAPESYSAEHPLMQEEEQSQLIERITYALEKLPPRQQEVIALRFYQGFKNEEIARIMGITEKSVRNTLHKALSHLREQAPFLAPLLGFLLWWFS</sequence>
<dbReference type="InterPro" id="IPR013325">
    <property type="entry name" value="RNA_pol_sigma_r2"/>
</dbReference>
<evidence type="ECO:0000259" key="5">
    <source>
        <dbReference type="SMART" id="SM00421"/>
    </source>
</evidence>
<dbReference type="Proteomes" id="UP000198901">
    <property type="component" value="Unassembled WGS sequence"/>
</dbReference>
<dbReference type="InterPro" id="IPR039425">
    <property type="entry name" value="RNA_pol_sigma-70-like"/>
</dbReference>
<dbReference type="CDD" id="cd06171">
    <property type="entry name" value="Sigma70_r4"/>
    <property type="match status" value="1"/>
</dbReference>
<dbReference type="PANTHER" id="PTHR43133">
    <property type="entry name" value="RNA POLYMERASE ECF-TYPE SIGMA FACTO"/>
    <property type="match status" value="1"/>
</dbReference>
<evidence type="ECO:0000256" key="2">
    <source>
        <dbReference type="ARBA" id="ARBA00023015"/>
    </source>
</evidence>
<dbReference type="GO" id="GO:0006352">
    <property type="term" value="P:DNA-templated transcription initiation"/>
    <property type="evidence" value="ECO:0007669"/>
    <property type="project" value="InterPro"/>
</dbReference>
<accession>A0A1G9I6L1</accession>
<dbReference type="Pfam" id="PF04542">
    <property type="entry name" value="Sigma70_r2"/>
    <property type="match status" value="1"/>
</dbReference>
<dbReference type="EMBL" id="FNGS01000001">
    <property type="protein sequence ID" value="SDL20494.1"/>
    <property type="molecule type" value="Genomic_DNA"/>
</dbReference>
<dbReference type="SUPFAM" id="SSF88659">
    <property type="entry name" value="Sigma3 and sigma4 domains of RNA polymerase sigma factors"/>
    <property type="match status" value="1"/>
</dbReference>
<evidence type="ECO:0000313" key="6">
    <source>
        <dbReference type="EMBL" id="SDL20494.1"/>
    </source>
</evidence>
<dbReference type="RefSeq" id="WP_093196886.1">
    <property type="nucleotide sequence ID" value="NZ_FNGS01000001.1"/>
</dbReference>
<dbReference type="NCBIfam" id="TIGR02937">
    <property type="entry name" value="sigma70-ECF"/>
    <property type="match status" value="1"/>
</dbReference>
<reference evidence="6 7" key="1">
    <citation type="submission" date="2016-10" db="EMBL/GenBank/DDBJ databases">
        <authorList>
            <person name="de Groot N.N."/>
        </authorList>
    </citation>
    <scope>NUCLEOTIDE SEQUENCE [LARGE SCALE GENOMIC DNA]</scope>
    <source>
        <strain evidence="6 7">DSM 21668</strain>
    </source>
</reference>
<evidence type="ECO:0000313" key="7">
    <source>
        <dbReference type="Proteomes" id="UP000198901"/>
    </source>
</evidence>
<evidence type="ECO:0000256" key="3">
    <source>
        <dbReference type="ARBA" id="ARBA00023082"/>
    </source>
</evidence>
<proteinExistence type="inferred from homology"/>
<dbReference type="GO" id="GO:0003677">
    <property type="term" value="F:DNA binding"/>
    <property type="evidence" value="ECO:0007669"/>
    <property type="project" value="InterPro"/>
</dbReference>
<dbReference type="PANTHER" id="PTHR43133:SF46">
    <property type="entry name" value="RNA POLYMERASE SIGMA-70 FACTOR ECF SUBFAMILY"/>
    <property type="match status" value="1"/>
</dbReference>
<dbReference type="SUPFAM" id="SSF88946">
    <property type="entry name" value="Sigma2 domain of RNA polymerase sigma factors"/>
    <property type="match status" value="1"/>
</dbReference>
<comment type="similarity">
    <text evidence="1">Belongs to the sigma-70 factor family. ECF subfamily.</text>
</comment>
<dbReference type="Gene3D" id="1.10.1740.10">
    <property type="match status" value="1"/>
</dbReference>
<dbReference type="InterPro" id="IPR013324">
    <property type="entry name" value="RNA_pol_sigma_r3/r4-like"/>
</dbReference>
<dbReference type="InterPro" id="IPR036388">
    <property type="entry name" value="WH-like_DNA-bd_sf"/>
</dbReference>
<organism evidence="6 7">
    <name type="scientific">Siphonobacter aquaeclarae</name>
    <dbReference type="NCBI Taxonomy" id="563176"/>
    <lineage>
        <taxon>Bacteria</taxon>
        <taxon>Pseudomonadati</taxon>
        <taxon>Bacteroidota</taxon>
        <taxon>Cytophagia</taxon>
        <taxon>Cytophagales</taxon>
        <taxon>Cytophagaceae</taxon>
        <taxon>Siphonobacter</taxon>
    </lineage>
</organism>
<dbReference type="Pfam" id="PF08281">
    <property type="entry name" value="Sigma70_r4_2"/>
    <property type="match status" value="1"/>
</dbReference>
<evidence type="ECO:0000256" key="4">
    <source>
        <dbReference type="ARBA" id="ARBA00023163"/>
    </source>
</evidence>
<keyword evidence="3" id="KW-0731">Sigma factor</keyword>
<feature type="domain" description="HTH luxR-type" evidence="5">
    <location>
        <begin position="131"/>
        <end position="185"/>
    </location>
</feature>
<dbReference type="InterPro" id="IPR007627">
    <property type="entry name" value="RNA_pol_sigma70_r2"/>
</dbReference>
<dbReference type="Gene3D" id="1.10.10.10">
    <property type="entry name" value="Winged helix-like DNA-binding domain superfamily/Winged helix DNA-binding domain"/>
    <property type="match status" value="1"/>
</dbReference>
<keyword evidence="2" id="KW-0805">Transcription regulation</keyword>
<evidence type="ECO:0000256" key="1">
    <source>
        <dbReference type="ARBA" id="ARBA00010641"/>
    </source>
</evidence>
<dbReference type="InterPro" id="IPR014284">
    <property type="entry name" value="RNA_pol_sigma-70_dom"/>
</dbReference>
<dbReference type="AlphaFoldDB" id="A0A1G9I6L1"/>
<gene>
    <name evidence="6" type="ORF">SAMN04488090_0346</name>
</gene>